<keyword evidence="1" id="KW-1133">Transmembrane helix</keyword>
<dbReference type="Pfam" id="PF04720">
    <property type="entry name" value="PDDEXK_6"/>
    <property type="match status" value="1"/>
</dbReference>
<name>A0A445LNX0_GLYSO</name>
<proteinExistence type="predicted"/>
<keyword evidence="3" id="KW-1185">Reference proteome</keyword>
<comment type="caution">
    <text evidence="2">The sequence shown here is derived from an EMBL/GenBank/DDBJ whole genome shotgun (WGS) entry which is preliminary data.</text>
</comment>
<dbReference type="EMBL" id="QZWG01000002">
    <property type="protein sequence ID" value="RZC24895.1"/>
    <property type="molecule type" value="Genomic_DNA"/>
</dbReference>
<sequence>MVVMLSYNFCKFVEKNKIYKHKDKFCRKIISDGLLTLRYDASICKSCWEKSPLYPVGIVIYLFHFLLVVMNLN</sequence>
<keyword evidence="1" id="KW-0812">Transmembrane</keyword>
<dbReference type="InterPro" id="IPR006502">
    <property type="entry name" value="PDDEXK-like"/>
</dbReference>
<reference evidence="2 3" key="1">
    <citation type="submission" date="2018-09" db="EMBL/GenBank/DDBJ databases">
        <title>A high-quality reference genome of wild soybean provides a powerful tool to mine soybean genomes.</title>
        <authorList>
            <person name="Xie M."/>
            <person name="Chung C.Y.L."/>
            <person name="Li M.-W."/>
            <person name="Wong F.-L."/>
            <person name="Chan T.-F."/>
            <person name="Lam H.-M."/>
        </authorList>
    </citation>
    <scope>NUCLEOTIDE SEQUENCE [LARGE SCALE GENOMIC DNA]</scope>
    <source>
        <strain evidence="3">cv. W05</strain>
        <tissue evidence="2">Hypocotyl of etiolated seedlings</tissue>
    </source>
</reference>
<keyword evidence="1" id="KW-0472">Membrane</keyword>
<dbReference type="Proteomes" id="UP000289340">
    <property type="component" value="Chromosome 2"/>
</dbReference>
<protein>
    <submittedName>
        <fullName evidence="2">Uncharacterized protein</fullName>
    </submittedName>
</protein>
<evidence type="ECO:0000313" key="2">
    <source>
        <dbReference type="EMBL" id="RZC24895.1"/>
    </source>
</evidence>
<feature type="transmembrane region" description="Helical" evidence="1">
    <location>
        <begin position="53"/>
        <end position="72"/>
    </location>
</feature>
<accession>A0A445LNX0</accession>
<evidence type="ECO:0000256" key="1">
    <source>
        <dbReference type="SAM" id="Phobius"/>
    </source>
</evidence>
<evidence type="ECO:0000313" key="3">
    <source>
        <dbReference type="Proteomes" id="UP000289340"/>
    </source>
</evidence>
<gene>
    <name evidence="2" type="ORF">D0Y65_003868</name>
</gene>
<organism evidence="2 3">
    <name type="scientific">Glycine soja</name>
    <name type="common">Wild soybean</name>
    <dbReference type="NCBI Taxonomy" id="3848"/>
    <lineage>
        <taxon>Eukaryota</taxon>
        <taxon>Viridiplantae</taxon>
        <taxon>Streptophyta</taxon>
        <taxon>Embryophyta</taxon>
        <taxon>Tracheophyta</taxon>
        <taxon>Spermatophyta</taxon>
        <taxon>Magnoliopsida</taxon>
        <taxon>eudicotyledons</taxon>
        <taxon>Gunneridae</taxon>
        <taxon>Pentapetalae</taxon>
        <taxon>rosids</taxon>
        <taxon>fabids</taxon>
        <taxon>Fabales</taxon>
        <taxon>Fabaceae</taxon>
        <taxon>Papilionoideae</taxon>
        <taxon>50 kb inversion clade</taxon>
        <taxon>NPAAA clade</taxon>
        <taxon>indigoferoid/millettioid clade</taxon>
        <taxon>Phaseoleae</taxon>
        <taxon>Glycine</taxon>
        <taxon>Glycine subgen. Soja</taxon>
    </lineage>
</organism>
<dbReference type="AlphaFoldDB" id="A0A445LNX0"/>